<keyword evidence="1" id="KW-0233">DNA recombination</keyword>
<dbReference type="GO" id="GO:0006310">
    <property type="term" value="P:DNA recombination"/>
    <property type="evidence" value="ECO:0007669"/>
    <property type="project" value="UniProtKB-KW"/>
</dbReference>
<dbReference type="RefSeq" id="WP_246227476.1">
    <property type="nucleotide sequence ID" value="NZ_AP022596.1"/>
</dbReference>
<dbReference type="AlphaFoldDB" id="A0A7I7TDC6"/>
<evidence type="ECO:0000313" key="3">
    <source>
        <dbReference type="EMBL" id="BBY67242.1"/>
    </source>
</evidence>
<dbReference type="KEGG" id="mhev:MHEL_54850"/>
<organism evidence="3 4">
    <name type="scientific">Mycolicibacterium helvum</name>
    <dbReference type="NCBI Taxonomy" id="1534349"/>
    <lineage>
        <taxon>Bacteria</taxon>
        <taxon>Bacillati</taxon>
        <taxon>Actinomycetota</taxon>
        <taxon>Actinomycetes</taxon>
        <taxon>Mycobacteriales</taxon>
        <taxon>Mycobacteriaceae</taxon>
        <taxon>Mycolicibacterium</taxon>
    </lineage>
</organism>
<reference evidence="3 4" key="1">
    <citation type="journal article" date="2019" name="Emerg. Microbes Infect.">
        <title>Comprehensive subspecies identification of 175 nontuberculous mycobacteria species based on 7547 genomic profiles.</title>
        <authorList>
            <person name="Matsumoto Y."/>
            <person name="Kinjo T."/>
            <person name="Motooka D."/>
            <person name="Nabeya D."/>
            <person name="Jung N."/>
            <person name="Uechi K."/>
            <person name="Horii T."/>
            <person name="Iida T."/>
            <person name="Fujita J."/>
            <person name="Nakamura S."/>
        </authorList>
    </citation>
    <scope>NUCLEOTIDE SEQUENCE [LARGE SCALE GENOMIC DNA]</scope>
    <source>
        <strain evidence="3 4">JCM 30396</strain>
    </source>
</reference>
<sequence length="92" mass="9520">MVFATEFGTMVDPRNILRTVEIAANKAGIEDVGAHTMRHSAAVAWFESGVHIKAAADLLGHSSIAITGDLYGHTSDDTARAAVDGLGSALGL</sequence>
<dbReference type="Proteomes" id="UP000467148">
    <property type="component" value="Chromosome"/>
</dbReference>
<dbReference type="PROSITE" id="PS51898">
    <property type="entry name" value="TYR_RECOMBINASE"/>
    <property type="match status" value="1"/>
</dbReference>
<keyword evidence="4" id="KW-1185">Reference proteome</keyword>
<evidence type="ECO:0000256" key="1">
    <source>
        <dbReference type="ARBA" id="ARBA00023172"/>
    </source>
</evidence>
<gene>
    <name evidence="3" type="ORF">MHEL_54850</name>
</gene>
<evidence type="ECO:0000313" key="4">
    <source>
        <dbReference type="Proteomes" id="UP000467148"/>
    </source>
</evidence>
<dbReference type="GO" id="GO:0003677">
    <property type="term" value="F:DNA binding"/>
    <property type="evidence" value="ECO:0007669"/>
    <property type="project" value="InterPro"/>
</dbReference>
<dbReference type="Gene3D" id="1.10.443.10">
    <property type="entry name" value="Intergrase catalytic core"/>
    <property type="match status" value="1"/>
</dbReference>
<dbReference type="Pfam" id="PF00589">
    <property type="entry name" value="Phage_integrase"/>
    <property type="match status" value="1"/>
</dbReference>
<dbReference type="InterPro" id="IPR013762">
    <property type="entry name" value="Integrase-like_cat_sf"/>
</dbReference>
<evidence type="ECO:0000259" key="2">
    <source>
        <dbReference type="PROSITE" id="PS51898"/>
    </source>
</evidence>
<feature type="domain" description="Tyr recombinase" evidence="2">
    <location>
        <begin position="1"/>
        <end position="84"/>
    </location>
</feature>
<proteinExistence type="predicted"/>
<dbReference type="EMBL" id="AP022596">
    <property type="protein sequence ID" value="BBY67242.1"/>
    <property type="molecule type" value="Genomic_DNA"/>
</dbReference>
<dbReference type="SUPFAM" id="SSF56349">
    <property type="entry name" value="DNA breaking-rejoining enzymes"/>
    <property type="match status" value="1"/>
</dbReference>
<protein>
    <recommendedName>
        <fullName evidence="2">Tyr recombinase domain-containing protein</fullName>
    </recommendedName>
</protein>
<dbReference type="GO" id="GO:0015074">
    <property type="term" value="P:DNA integration"/>
    <property type="evidence" value="ECO:0007669"/>
    <property type="project" value="InterPro"/>
</dbReference>
<dbReference type="InterPro" id="IPR002104">
    <property type="entry name" value="Integrase_catalytic"/>
</dbReference>
<accession>A0A7I7TDC6</accession>
<name>A0A7I7TDC6_9MYCO</name>
<dbReference type="InterPro" id="IPR011010">
    <property type="entry name" value="DNA_brk_join_enz"/>
</dbReference>